<dbReference type="EMBL" id="JADGMQ010000001">
    <property type="protein sequence ID" value="MBI1619629.1"/>
    <property type="molecule type" value="Genomic_DNA"/>
</dbReference>
<reference evidence="11 12" key="1">
    <citation type="submission" date="2020-10" db="EMBL/GenBank/DDBJ databases">
        <title>Aquamicrobium zhengzhouensis sp. nov., a exopolysaccharide producing bacterium isolated from farmland soil.</title>
        <authorList>
            <person name="Wang X."/>
        </authorList>
    </citation>
    <scope>NUCLEOTIDE SEQUENCE [LARGE SCALE GENOMIC DNA]</scope>
    <source>
        <strain evidence="12">cd-1</strain>
    </source>
</reference>
<keyword evidence="3" id="KW-0808">Transferase</keyword>
<keyword evidence="5 7" id="KW-0573">Peptidoglycan synthesis</keyword>
<dbReference type="Pfam" id="PF20142">
    <property type="entry name" value="Scaffold"/>
    <property type="match status" value="1"/>
</dbReference>
<dbReference type="SUPFAM" id="SSF141523">
    <property type="entry name" value="L,D-transpeptidase catalytic domain-like"/>
    <property type="match status" value="1"/>
</dbReference>
<dbReference type="Pfam" id="PF03734">
    <property type="entry name" value="YkuD"/>
    <property type="match status" value="1"/>
</dbReference>
<evidence type="ECO:0000256" key="7">
    <source>
        <dbReference type="PROSITE-ProRule" id="PRU01373"/>
    </source>
</evidence>
<keyword evidence="6 7" id="KW-0961">Cell wall biogenesis/degradation</keyword>
<evidence type="ECO:0000256" key="1">
    <source>
        <dbReference type="ARBA" id="ARBA00004752"/>
    </source>
</evidence>
<evidence type="ECO:0000256" key="4">
    <source>
        <dbReference type="ARBA" id="ARBA00022960"/>
    </source>
</evidence>
<proteinExistence type="inferred from homology"/>
<dbReference type="InterPro" id="IPR045380">
    <property type="entry name" value="LD_TPept_scaffold_dom"/>
</dbReference>
<dbReference type="CDD" id="cd16913">
    <property type="entry name" value="YkuD_like"/>
    <property type="match status" value="1"/>
</dbReference>
<keyword evidence="4 7" id="KW-0133">Cell shape</keyword>
<comment type="pathway">
    <text evidence="1 7">Cell wall biogenesis; peptidoglycan biosynthesis.</text>
</comment>
<dbReference type="PANTHER" id="PTHR41533">
    <property type="entry name" value="L,D-TRANSPEPTIDASE HI_1667-RELATED"/>
    <property type="match status" value="1"/>
</dbReference>
<dbReference type="InterPro" id="IPR005490">
    <property type="entry name" value="LD_TPept_cat_dom"/>
</dbReference>
<gene>
    <name evidence="11" type="ORF">IOD40_02975</name>
</gene>
<evidence type="ECO:0000256" key="5">
    <source>
        <dbReference type="ARBA" id="ARBA00022984"/>
    </source>
</evidence>
<keyword evidence="9" id="KW-0732">Signal</keyword>
<feature type="active site" description="Proton donor/acceptor" evidence="7">
    <location>
        <position position="558"/>
    </location>
</feature>
<comment type="caution">
    <text evidence="11">The sequence shown here is derived from an EMBL/GenBank/DDBJ whole genome shotgun (WGS) entry which is preliminary data.</text>
</comment>
<sequence length="660" mass="73129">MTIARTAKILALSTATAIAITSGFSTQASAQTLMDLLFRDRARQAPPVEVVPAPPKPAKVAPPPRIAGPQYYTYKTDPLVPVDFASIVPVREREGAALSEVELDHTAVGSTIEDRIEEVLEEAKSTAGAPSQPAATEIQIPAGTGPEIAAEQLTEDRVRQLQDVSLLAEKNIAEALVAYYSQEPTLIWIADAGVNEKAQSAIATLRQAETEGLDPNDYALAVPAADADERQLLAFEMELSARLLRYGRDALNGRIDPNRISGYHDFKAKEFDAVEWLRAARNSDDVTTFLAQQHPQNAYYRALRDELGRLRQSAENDIVIEPKTVVKPGQTNPEFTKILALIDRRADDAFRSEFGVLLADHLGTETYSQELVPLIKAAQRQAGVGDDGVIGPRTVLALAGESKASSIAKVEAAMERIRWLPSDLSDRYVFINTPSFEAYYVEDGEQKLAMRTVVGRLDTQTYFFQDEISYVEFHPYWGMPRSILINSYLPRVLKDPTYFDRNGYEVVGQNGQVVSSTSVNWGAYGSKIPFNVRQRPGPNNALGEMKIMFPNRHAIYMHDTPEKHLFNRENRALSNGCIRLSDPRAMAAAVLGWDNDRVTRRLAGKHGRENLEVKVPVYVAYFTAWPDQTGIVRYYNDTYSRDTKVQAAIEKVAALRAAGV</sequence>
<feature type="signal peptide" evidence="9">
    <location>
        <begin position="1"/>
        <end position="30"/>
    </location>
</feature>
<dbReference type="InterPro" id="IPR038063">
    <property type="entry name" value="Transpep_catalytic_dom"/>
</dbReference>
<evidence type="ECO:0000313" key="11">
    <source>
        <dbReference type="EMBL" id="MBI1619629.1"/>
    </source>
</evidence>
<evidence type="ECO:0000256" key="8">
    <source>
        <dbReference type="SAM" id="MobiDB-lite"/>
    </source>
</evidence>
<evidence type="ECO:0000256" key="3">
    <source>
        <dbReference type="ARBA" id="ARBA00022679"/>
    </source>
</evidence>
<evidence type="ECO:0000256" key="2">
    <source>
        <dbReference type="ARBA" id="ARBA00005992"/>
    </source>
</evidence>
<feature type="region of interest" description="Disordered" evidence="8">
    <location>
        <begin position="122"/>
        <end position="141"/>
    </location>
</feature>
<feature type="active site" description="Nucleophile" evidence="7">
    <location>
        <position position="577"/>
    </location>
</feature>
<name>A0ABS0S9Z3_9HYPH</name>
<evidence type="ECO:0000256" key="9">
    <source>
        <dbReference type="SAM" id="SignalP"/>
    </source>
</evidence>
<comment type="similarity">
    <text evidence="2">Belongs to the YkuD family.</text>
</comment>
<dbReference type="Proteomes" id="UP000601789">
    <property type="component" value="Unassembled WGS sequence"/>
</dbReference>
<dbReference type="RefSeq" id="WP_198474107.1">
    <property type="nucleotide sequence ID" value="NZ_JADGMQ010000001.1"/>
</dbReference>
<feature type="chain" id="PRO_5046698461" evidence="9">
    <location>
        <begin position="31"/>
        <end position="660"/>
    </location>
</feature>
<feature type="domain" description="L,D-TPase catalytic" evidence="10">
    <location>
        <begin position="427"/>
        <end position="601"/>
    </location>
</feature>
<evidence type="ECO:0000256" key="6">
    <source>
        <dbReference type="ARBA" id="ARBA00023316"/>
    </source>
</evidence>
<dbReference type="PANTHER" id="PTHR41533:SF2">
    <property type="entry name" value="BLR7131 PROTEIN"/>
    <property type="match status" value="1"/>
</dbReference>
<organism evidence="11 12">
    <name type="scientific">Aquamicrobium zhengzhouense</name>
    <dbReference type="NCBI Taxonomy" id="2781738"/>
    <lineage>
        <taxon>Bacteria</taxon>
        <taxon>Pseudomonadati</taxon>
        <taxon>Pseudomonadota</taxon>
        <taxon>Alphaproteobacteria</taxon>
        <taxon>Hyphomicrobiales</taxon>
        <taxon>Phyllobacteriaceae</taxon>
        <taxon>Aquamicrobium</taxon>
    </lineage>
</organism>
<dbReference type="Gene3D" id="2.40.440.10">
    <property type="entry name" value="L,D-transpeptidase catalytic domain-like"/>
    <property type="match status" value="1"/>
</dbReference>
<protein>
    <submittedName>
        <fullName evidence="11">L,D-transpeptidase family protein</fullName>
    </submittedName>
</protein>
<keyword evidence="12" id="KW-1185">Reference proteome</keyword>
<dbReference type="PROSITE" id="PS52029">
    <property type="entry name" value="LD_TPASE"/>
    <property type="match status" value="1"/>
</dbReference>
<accession>A0ABS0S9Z3</accession>
<evidence type="ECO:0000313" key="12">
    <source>
        <dbReference type="Proteomes" id="UP000601789"/>
    </source>
</evidence>
<evidence type="ECO:0000259" key="10">
    <source>
        <dbReference type="PROSITE" id="PS52029"/>
    </source>
</evidence>
<dbReference type="InterPro" id="IPR052905">
    <property type="entry name" value="LD-transpeptidase_YkuD-like"/>
</dbReference>